<dbReference type="PANTHER" id="PTHR43394:SF1">
    <property type="entry name" value="ATP-BINDING CASSETTE SUB-FAMILY B MEMBER 10, MITOCHONDRIAL"/>
    <property type="match status" value="1"/>
</dbReference>
<dbReference type="CDD" id="cd18549">
    <property type="entry name" value="ABC_6TM_YwjA_like"/>
    <property type="match status" value="1"/>
</dbReference>
<dbReference type="Gene3D" id="3.40.50.300">
    <property type="entry name" value="P-loop containing nucleotide triphosphate hydrolases"/>
    <property type="match status" value="1"/>
</dbReference>
<name>A0A179BU97_RHILE</name>
<keyword evidence="6 9" id="KW-1133">Transmembrane helix</keyword>
<evidence type="ECO:0000256" key="8">
    <source>
        <dbReference type="ARBA" id="ARBA00024725"/>
    </source>
</evidence>
<dbReference type="GO" id="GO:0005524">
    <property type="term" value="F:ATP binding"/>
    <property type="evidence" value="ECO:0007669"/>
    <property type="project" value="UniProtKB-KW"/>
</dbReference>
<evidence type="ECO:0000259" key="10">
    <source>
        <dbReference type="PROSITE" id="PS50893"/>
    </source>
</evidence>
<reference evidence="12" key="1">
    <citation type="submission" date="2016-04" db="EMBL/GenBank/DDBJ databases">
        <title>Fast-growing isolate from the root nodules of Vavilovia formosa.</title>
        <authorList>
            <person name="Kimeklis A."/>
            <person name="Safronova V."/>
            <person name="Belimov A."/>
            <person name="Andronov E."/>
        </authorList>
    </citation>
    <scope>NUCLEOTIDE SEQUENCE [LARGE SCALE GENOMIC DNA]</scope>
    <source>
        <strain evidence="12">Vaf-46</strain>
    </source>
</reference>
<evidence type="ECO:0000256" key="6">
    <source>
        <dbReference type="ARBA" id="ARBA00022989"/>
    </source>
</evidence>
<dbReference type="Pfam" id="PF00005">
    <property type="entry name" value="ABC_tran"/>
    <property type="match status" value="1"/>
</dbReference>
<dbReference type="SUPFAM" id="SSF52540">
    <property type="entry name" value="P-loop containing nucleoside triphosphate hydrolases"/>
    <property type="match status" value="1"/>
</dbReference>
<keyword evidence="3 9" id="KW-0812">Transmembrane</keyword>
<feature type="domain" description="ABC transporter" evidence="10">
    <location>
        <begin position="373"/>
        <end position="608"/>
    </location>
</feature>
<dbReference type="eggNOG" id="COG1132">
    <property type="taxonomic scope" value="Bacteria"/>
</dbReference>
<dbReference type="GO" id="GO:0015421">
    <property type="term" value="F:ABC-type oligopeptide transporter activity"/>
    <property type="evidence" value="ECO:0007669"/>
    <property type="project" value="TreeGrafter"/>
</dbReference>
<evidence type="ECO:0000256" key="4">
    <source>
        <dbReference type="ARBA" id="ARBA00022741"/>
    </source>
</evidence>
<evidence type="ECO:0000256" key="5">
    <source>
        <dbReference type="ARBA" id="ARBA00022840"/>
    </source>
</evidence>
<protein>
    <submittedName>
        <fullName evidence="12">Thiamine ABC transporter permease</fullName>
    </submittedName>
</protein>
<dbReference type="InterPro" id="IPR003593">
    <property type="entry name" value="AAA+_ATPase"/>
</dbReference>
<comment type="similarity">
    <text evidence="2">Belongs to the ABC transporter superfamily.</text>
</comment>
<dbReference type="Pfam" id="PF00664">
    <property type="entry name" value="ABC_membrane"/>
    <property type="match status" value="1"/>
</dbReference>
<comment type="subcellular location">
    <subcellularLocation>
        <location evidence="1">Cell membrane</location>
        <topology evidence="1">Multi-pass membrane protein</topology>
    </subcellularLocation>
</comment>
<dbReference type="EMBL" id="LWBS01000120">
    <property type="protein sequence ID" value="OAP95246.1"/>
    <property type="molecule type" value="Genomic_DNA"/>
</dbReference>
<organism evidence="12">
    <name type="scientific">Rhizobium leguminosarum</name>
    <dbReference type="NCBI Taxonomy" id="384"/>
    <lineage>
        <taxon>Bacteria</taxon>
        <taxon>Pseudomonadati</taxon>
        <taxon>Pseudomonadota</taxon>
        <taxon>Alphaproteobacteria</taxon>
        <taxon>Hyphomicrobiales</taxon>
        <taxon>Rhizobiaceae</taxon>
        <taxon>Rhizobium/Agrobacterium group</taxon>
        <taxon>Rhizobium</taxon>
    </lineage>
</organism>
<evidence type="ECO:0000256" key="2">
    <source>
        <dbReference type="ARBA" id="ARBA00005417"/>
    </source>
</evidence>
<dbReference type="PANTHER" id="PTHR43394">
    <property type="entry name" value="ATP-DEPENDENT PERMEASE MDL1, MITOCHONDRIAL"/>
    <property type="match status" value="1"/>
</dbReference>
<dbReference type="GO" id="GO:0016887">
    <property type="term" value="F:ATP hydrolysis activity"/>
    <property type="evidence" value="ECO:0007669"/>
    <property type="project" value="InterPro"/>
</dbReference>
<keyword evidence="5" id="KW-0067">ATP-binding</keyword>
<dbReference type="SUPFAM" id="SSF90123">
    <property type="entry name" value="ABC transporter transmembrane region"/>
    <property type="match status" value="1"/>
</dbReference>
<dbReference type="InterPro" id="IPR039421">
    <property type="entry name" value="Type_1_exporter"/>
</dbReference>
<dbReference type="InterPro" id="IPR036640">
    <property type="entry name" value="ABC1_TM_sf"/>
</dbReference>
<dbReference type="CDD" id="cd03251">
    <property type="entry name" value="ABCC_MsbA"/>
    <property type="match status" value="1"/>
</dbReference>
<evidence type="ECO:0000256" key="1">
    <source>
        <dbReference type="ARBA" id="ARBA00004651"/>
    </source>
</evidence>
<comment type="function">
    <text evidence="8">Part of an ABC transporter complex. Transmembrane domains (TMD) form a pore in the inner membrane and the ATP-binding domain (NBD) is responsible for energy generation.</text>
</comment>
<evidence type="ECO:0000256" key="9">
    <source>
        <dbReference type="SAM" id="Phobius"/>
    </source>
</evidence>
<evidence type="ECO:0000313" key="12">
    <source>
        <dbReference type="EMBL" id="OAP95246.1"/>
    </source>
</evidence>
<dbReference type="InterPro" id="IPR003439">
    <property type="entry name" value="ABC_transporter-like_ATP-bd"/>
</dbReference>
<evidence type="ECO:0000259" key="11">
    <source>
        <dbReference type="PROSITE" id="PS50929"/>
    </source>
</evidence>
<dbReference type="InterPro" id="IPR011527">
    <property type="entry name" value="ABC1_TM_dom"/>
</dbReference>
<evidence type="ECO:0000256" key="3">
    <source>
        <dbReference type="ARBA" id="ARBA00022692"/>
    </source>
</evidence>
<dbReference type="SMART" id="SM00382">
    <property type="entry name" value="AAA"/>
    <property type="match status" value="1"/>
</dbReference>
<dbReference type="PROSITE" id="PS50893">
    <property type="entry name" value="ABC_TRANSPORTER_2"/>
    <property type="match status" value="1"/>
</dbReference>
<dbReference type="FunFam" id="3.40.50.300:FF:000218">
    <property type="entry name" value="Multidrug ABC transporter ATP-binding protein"/>
    <property type="match status" value="1"/>
</dbReference>
<comment type="caution">
    <text evidence="12">The sequence shown here is derived from an EMBL/GenBank/DDBJ whole genome shotgun (WGS) entry which is preliminary data.</text>
</comment>
<feature type="transmembrane region" description="Helical" evidence="9">
    <location>
        <begin position="198"/>
        <end position="215"/>
    </location>
</feature>
<keyword evidence="4" id="KW-0547">Nucleotide-binding</keyword>
<gene>
    <name evidence="12" type="ORF">A4U53_18865</name>
</gene>
<dbReference type="GO" id="GO:0005886">
    <property type="term" value="C:plasma membrane"/>
    <property type="evidence" value="ECO:0007669"/>
    <property type="project" value="UniProtKB-SubCell"/>
</dbReference>
<dbReference type="PROSITE" id="PS50929">
    <property type="entry name" value="ABC_TM1F"/>
    <property type="match status" value="1"/>
</dbReference>
<feature type="transmembrane region" description="Helical" evidence="9">
    <location>
        <begin position="92"/>
        <end position="114"/>
    </location>
</feature>
<feature type="domain" description="ABC transmembrane type-1" evidence="11">
    <location>
        <begin position="56"/>
        <end position="339"/>
    </location>
</feature>
<sequence length="612" mass="67646">MNILFSRARKSSRPHNRFPKLFRDDANAADRKRRWSRMRKFLSYYRPHLPLLLADLLCAILVAGTAVALPLCANIVTSRLLALPDAPQAFAQILAMGGVMLAVLAVQIVAIFFVDYRGHVMGARIEATVRQELFEHCQKLSFSFYDQQRTGQLMSRITNDSLWLGELFHHGPEDLSIAVLKYGGAMLVLFFIDPPLAALILLLTPVAVAYALYFNRRMNRALEASKRQVAAVNERVEDALSGIRVVQSFANEALEKERFAEQNRRFLQSRAEGYRSEAWFSVGTETFAQLITIIVIVIGGLRILTAELTVPDMLTFLLCVAVLVDPVQRLANFVRLWQEGYTGFIRAMEILEIAPDITDRPAAHPMPAPTGEIRFSDVAFGYEGDGPRVLEQLSLTIAPGEFVALVGPSGVGKSTLCALIPRFYDVEVGTIRIDGTDIRDVTLASLRRHVGVVQQDVYLFAGTVAENLRYGRPEASDAELEAAARAANAHDFIIALPQGYDTDIGQRGVKLSGGQRQRLTIARAFLKNPQILIFDEATSALDNESERAVQQALLSLASGRTTLVIAHRLSTVRHADRILVLTADGIVEQGTHDQLMAQDGVYANLHSVQASI</sequence>
<accession>A0A179BU97</accession>
<evidence type="ECO:0000256" key="7">
    <source>
        <dbReference type="ARBA" id="ARBA00023136"/>
    </source>
</evidence>
<dbReference type="PROSITE" id="PS00211">
    <property type="entry name" value="ABC_TRANSPORTER_1"/>
    <property type="match status" value="1"/>
</dbReference>
<dbReference type="AlphaFoldDB" id="A0A179BU97"/>
<dbReference type="InterPro" id="IPR027417">
    <property type="entry name" value="P-loop_NTPase"/>
</dbReference>
<dbReference type="InterPro" id="IPR017871">
    <property type="entry name" value="ABC_transporter-like_CS"/>
</dbReference>
<keyword evidence="7 9" id="KW-0472">Membrane</keyword>
<proteinExistence type="inferred from homology"/>
<dbReference type="Gene3D" id="1.20.1560.10">
    <property type="entry name" value="ABC transporter type 1, transmembrane domain"/>
    <property type="match status" value="1"/>
</dbReference>